<dbReference type="Pfam" id="PF02518">
    <property type="entry name" value="HATPase_c"/>
    <property type="match status" value="1"/>
</dbReference>
<dbReference type="PANTHER" id="PTHR44936">
    <property type="entry name" value="SENSOR PROTEIN CREC"/>
    <property type="match status" value="1"/>
</dbReference>
<proteinExistence type="predicted"/>
<evidence type="ECO:0000256" key="5">
    <source>
        <dbReference type="ARBA" id="ARBA00022679"/>
    </source>
</evidence>
<dbReference type="PANTHER" id="PTHR44936:SF9">
    <property type="entry name" value="SENSOR PROTEIN CREC"/>
    <property type="match status" value="1"/>
</dbReference>
<dbReference type="Proteomes" id="UP001227101">
    <property type="component" value="Chromosome"/>
</dbReference>
<protein>
    <recommendedName>
        <fullName evidence="3">histidine kinase</fullName>
        <ecNumber evidence="3">2.7.13.3</ecNumber>
    </recommendedName>
</protein>
<keyword evidence="13" id="KW-0472">Membrane</keyword>
<dbReference type="SMART" id="SM00387">
    <property type="entry name" value="HATPase_c"/>
    <property type="match status" value="1"/>
</dbReference>
<dbReference type="Gene3D" id="6.10.340.10">
    <property type="match status" value="1"/>
</dbReference>
<name>A0ABY8Y1L7_9PSEU</name>
<comment type="subcellular location">
    <subcellularLocation>
        <location evidence="2">Membrane</location>
    </subcellularLocation>
</comment>
<evidence type="ECO:0000256" key="12">
    <source>
        <dbReference type="SAM" id="MobiDB-lite"/>
    </source>
</evidence>
<evidence type="ECO:0000256" key="8">
    <source>
        <dbReference type="ARBA" id="ARBA00022777"/>
    </source>
</evidence>
<evidence type="ECO:0000256" key="10">
    <source>
        <dbReference type="ARBA" id="ARBA00022989"/>
    </source>
</evidence>
<keyword evidence="9" id="KW-0067">ATP-binding</keyword>
<evidence type="ECO:0000256" key="4">
    <source>
        <dbReference type="ARBA" id="ARBA00022553"/>
    </source>
</evidence>
<dbReference type="InterPro" id="IPR050980">
    <property type="entry name" value="2C_sensor_his_kinase"/>
</dbReference>
<dbReference type="Pfam" id="PF00672">
    <property type="entry name" value="HAMP"/>
    <property type="match status" value="1"/>
</dbReference>
<dbReference type="InterPro" id="IPR036890">
    <property type="entry name" value="HATPase_C_sf"/>
</dbReference>
<dbReference type="SMART" id="SM00304">
    <property type="entry name" value="HAMP"/>
    <property type="match status" value="1"/>
</dbReference>
<evidence type="ECO:0000256" key="7">
    <source>
        <dbReference type="ARBA" id="ARBA00022741"/>
    </source>
</evidence>
<evidence type="ECO:0000256" key="2">
    <source>
        <dbReference type="ARBA" id="ARBA00004370"/>
    </source>
</evidence>
<keyword evidence="6 13" id="KW-0812">Transmembrane</keyword>
<gene>
    <name evidence="15" type="ORF">QP939_25700</name>
</gene>
<dbReference type="RefSeq" id="WP_285459407.1">
    <property type="nucleotide sequence ID" value="NZ_CP127173.1"/>
</dbReference>
<dbReference type="InterPro" id="IPR003594">
    <property type="entry name" value="HATPase_dom"/>
</dbReference>
<evidence type="ECO:0000259" key="14">
    <source>
        <dbReference type="PROSITE" id="PS50885"/>
    </source>
</evidence>
<evidence type="ECO:0000256" key="1">
    <source>
        <dbReference type="ARBA" id="ARBA00000085"/>
    </source>
</evidence>
<keyword evidence="4" id="KW-0597">Phosphoprotein</keyword>
<evidence type="ECO:0000256" key="11">
    <source>
        <dbReference type="ARBA" id="ARBA00023012"/>
    </source>
</evidence>
<sequence>MKEDRPPSRRSPASWNPGSWRLRTKISVVLLLPVLVALLLAGGRVQAELAEAGALSAVRDQMPVVQGISELGALVDDEMISDGGAAQTAAVDAKAATVRHDAAFAQLGPELARTLEAQLAKLADLRGQSGSPAEKVTAYHDFVVALSELVPGIVGQAANADLAASATVVKAFVQLRTGLAGQEALGGRSDDASAVAGERVAAAEETVLTGQIRRALPAGATAARFAAATSPGAGGPAARRAVLGTILSEQVKALSAAVGAQTNLARSDALRDTALVLAALLGALAVALAVARSVVAPIRRLHAAALDTARRRLPGTIERIREGDDVDWRATPPLPVDSEEEIGQLARAFDDMHRQAVRLAVGEQAEMRIQVSEMFMTLSRRSQSLVELQLSVIEDLEADEQDPQRLAELFQIDHIATRLRRNGENLQVLAGGRPVRRDVGPVATVELLRAATSEVKDYQRVTLGNAPRGSVQSEAAADVVHILAELLENAIRSSPPDEQVVLTADRGFDGGVLIEVVDVGLGMTREDLDAANARLAAGAAVSPETTRRMGLFVVSRLAATHGITVRLRPTTTRTASAGITASVHVPGVLILVDLPQQRPGLPGLPSAPPTVNGTARHELEPRWPAEEPGPVVAEPPPMPTPIFDQMLSHWFAEAPAKPARAGGWATPADDVRQAAEAAVGELDDLELTDSGLPTRRPGAQLAPGSVAPRAPQPPDTSFRDPAAVRNNLSRHYSGMRAARHRVAAEPTKGEQ</sequence>
<keyword evidence="8" id="KW-0418">Kinase</keyword>
<feature type="domain" description="HAMP" evidence="14">
    <location>
        <begin position="331"/>
        <end position="361"/>
    </location>
</feature>
<feature type="region of interest" description="Disordered" evidence="12">
    <location>
        <begin position="686"/>
        <end position="721"/>
    </location>
</feature>
<dbReference type="CDD" id="cd06225">
    <property type="entry name" value="HAMP"/>
    <property type="match status" value="1"/>
</dbReference>
<keyword evidence="16" id="KW-1185">Reference proteome</keyword>
<evidence type="ECO:0000313" key="16">
    <source>
        <dbReference type="Proteomes" id="UP001227101"/>
    </source>
</evidence>
<organism evidence="15 16">
    <name type="scientific">Amycolatopsis nalaikhensis</name>
    <dbReference type="NCBI Taxonomy" id="715472"/>
    <lineage>
        <taxon>Bacteria</taxon>
        <taxon>Bacillati</taxon>
        <taxon>Actinomycetota</taxon>
        <taxon>Actinomycetes</taxon>
        <taxon>Pseudonocardiales</taxon>
        <taxon>Pseudonocardiaceae</taxon>
        <taxon>Amycolatopsis</taxon>
    </lineage>
</organism>
<feature type="transmembrane region" description="Helical" evidence="13">
    <location>
        <begin position="273"/>
        <end position="291"/>
    </location>
</feature>
<evidence type="ECO:0000256" key="9">
    <source>
        <dbReference type="ARBA" id="ARBA00022840"/>
    </source>
</evidence>
<reference evidence="15 16" key="1">
    <citation type="submission" date="2023-06" db="EMBL/GenBank/DDBJ databases">
        <authorList>
            <person name="Oyuntsetseg B."/>
            <person name="Kim S.B."/>
        </authorList>
    </citation>
    <scope>NUCLEOTIDE SEQUENCE [LARGE SCALE GENOMIC DNA]</scope>
    <source>
        <strain evidence="15 16">2-2</strain>
    </source>
</reference>
<accession>A0ABY8Y1L7</accession>
<keyword evidence="11" id="KW-0902">Two-component regulatory system</keyword>
<keyword evidence="5" id="KW-0808">Transferase</keyword>
<feature type="region of interest" description="Disordered" evidence="12">
    <location>
        <begin position="732"/>
        <end position="751"/>
    </location>
</feature>
<comment type="catalytic activity">
    <reaction evidence="1">
        <text>ATP + protein L-histidine = ADP + protein N-phospho-L-histidine.</text>
        <dbReference type="EC" id="2.7.13.3"/>
    </reaction>
</comment>
<evidence type="ECO:0000256" key="3">
    <source>
        <dbReference type="ARBA" id="ARBA00012438"/>
    </source>
</evidence>
<dbReference type="Gene3D" id="3.30.565.10">
    <property type="entry name" value="Histidine kinase-like ATPase, C-terminal domain"/>
    <property type="match status" value="1"/>
</dbReference>
<evidence type="ECO:0000313" key="15">
    <source>
        <dbReference type="EMBL" id="WIV61758.1"/>
    </source>
</evidence>
<dbReference type="InterPro" id="IPR003660">
    <property type="entry name" value="HAMP_dom"/>
</dbReference>
<keyword evidence="10 13" id="KW-1133">Transmembrane helix</keyword>
<keyword evidence="7" id="KW-0547">Nucleotide-binding</keyword>
<dbReference type="PROSITE" id="PS50885">
    <property type="entry name" value="HAMP"/>
    <property type="match status" value="1"/>
</dbReference>
<dbReference type="SUPFAM" id="SSF55874">
    <property type="entry name" value="ATPase domain of HSP90 chaperone/DNA topoisomerase II/histidine kinase"/>
    <property type="match status" value="1"/>
</dbReference>
<evidence type="ECO:0000256" key="13">
    <source>
        <dbReference type="SAM" id="Phobius"/>
    </source>
</evidence>
<dbReference type="EC" id="2.7.13.3" evidence="3"/>
<evidence type="ECO:0000256" key="6">
    <source>
        <dbReference type="ARBA" id="ARBA00022692"/>
    </source>
</evidence>
<dbReference type="EMBL" id="CP127173">
    <property type="protein sequence ID" value="WIV61758.1"/>
    <property type="molecule type" value="Genomic_DNA"/>
</dbReference>